<reference evidence="1 2" key="1">
    <citation type="submission" date="2015-06" db="EMBL/GenBank/DDBJ databases">
        <authorList>
            <person name="Xie B.-B."/>
            <person name="Rong J.-C."/>
            <person name="Qin Q.-L."/>
            <person name="Zhang Y.-Z."/>
        </authorList>
    </citation>
    <scope>NUCLEOTIDE SEQUENCE [LARGE SCALE GENOMIC DNA]</scope>
    <source>
        <strain evidence="1 2">JCM 20779</strain>
    </source>
</reference>
<name>A0ABN5CK43_PSEO7</name>
<sequence length="64" mass="7005">MSGLVQANGVAVEFICCVYCSTELKLRNRLCLKSVKNNRSVSIGQIKATPLRKIIAIVRLKSAV</sequence>
<accession>A0ABN5CK43</accession>
<evidence type="ECO:0000313" key="2">
    <source>
        <dbReference type="Proteomes" id="UP000016521"/>
    </source>
</evidence>
<dbReference type="EMBL" id="CP011925">
    <property type="protein sequence ID" value="ATD09977.1"/>
    <property type="molecule type" value="Genomic_DNA"/>
</dbReference>
<gene>
    <name evidence="1" type="ORF">PPIS_b0919</name>
</gene>
<evidence type="ECO:0000313" key="1">
    <source>
        <dbReference type="EMBL" id="ATD09977.1"/>
    </source>
</evidence>
<keyword evidence="2" id="KW-1185">Reference proteome</keyword>
<proteinExistence type="predicted"/>
<dbReference type="Proteomes" id="UP000016521">
    <property type="component" value="Chromosome II"/>
</dbReference>
<protein>
    <submittedName>
        <fullName evidence="1">Uncharacterized protein</fullName>
    </submittedName>
</protein>
<organism evidence="1 2">
    <name type="scientific">Pseudoalteromonas piscicida</name>
    <dbReference type="NCBI Taxonomy" id="43662"/>
    <lineage>
        <taxon>Bacteria</taxon>
        <taxon>Pseudomonadati</taxon>
        <taxon>Pseudomonadota</taxon>
        <taxon>Gammaproteobacteria</taxon>
        <taxon>Alteromonadales</taxon>
        <taxon>Pseudoalteromonadaceae</taxon>
        <taxon>Pseudoalteromonas</taxon>
    </lineage>
</organism>